<evidence type="ECO:0000313" key="2">
    <source>
        <dbReference type="Proteomes" id="UP000789920"/>
    </source>
</evidence>
<protein>
    <submittedName>
        <fullName evidence="1">26873_t:CDS:1</fullName>
    </submittedName>
</protein>
<comment type="caution">
    <text evidence="1">The sequence shown here is derived from an EMBL/GenBank/DDBJ whole genome shotgun (WGS) entry which is preliminary data.</text>
</comment>
<sequence length="47" mass="5425">KGIDIREITKRFSKTVINDPVDGEISDNTKIHISKSIDYVDINEDYE</sequence>
<evidence type="ECO:0000313" key="1">
    <source>
        <dbReference type="EMBL" id="CAG8793246.1"/>
    </source>
</evidence>
<dbReference type="EMBL" id="CAJVQC010053699">
    <property type="protein sequence ID" value="CAG8793246.1"/>
    <property type="molecule type" value="Genomic_DNA"/>
</dbReference>
<gene>
    <name evidence="1" type="ORF">RPERSI_LOCUS19541</name>
</gene>
<name>A0ACA9RGE7_9GLOM</name>
<reference evidence="1" key="1">
    <citation type="submission" date="2021-06" db="EMBL/GenBank/DDBJ databases">
        <authorList>
            <person name="Kallberg Y."/>
            <person name="Tangrot J."/>
            <person name="Rosling A."/>
        </authorList>
    </citation>
    <scope>NUCLEOTIDE SEQUENCE</scope>
    <source>
        <strain evidence="1">MA461A</strain>
    </source>
</reference>
<dbReference type="Proteomes" id="UP000789920">
    <property type="component" value="Unassembled WGS sequence"/>
</dbReference>
<accession>A0ACA9RGE7</accession>
<keyword evidence="2" id="KW-1185">Reference proteome</keyword>
<organism evidence="1 2">
    <name type="scientific">Racocetra persica</name>
    <dbReference type="NCBI Taxonomy" id="160502"/>
    <lineage>
        <taxon>Eukaryota</taxon>
        <taxon>Fungi</taxon>
        <taxon>Fungi incertae sedis</taxon>
        <taxon>Mucoromycota</taxon>
        <taxon>Glomeromycotina</taxon>
        <taxon>Glomeromycetes</taxon>
        <taxon>Diversisporales</taxon>
        <taxon>Gigasporaceae</taxon>
        <taxon>Racocetra</taxon>
    </lineage>
</organism>
<feature type="non-terminal residue" evidence="1">
    <location>
        <position position="1"/>
    </location>
</feature>
<proteinExistence type="predicted"/>